<evidence type="ECO:0000313" key="5">
    <source>
        <dbReference type="Proteomes" id="UP000554482"/>
    </source>
</evidence>
<gene>
    <name evidence="4" type="ORF">FRX31_020474</name>
</gene>
<dbReference type="CDD" id="cd19933">
    <property type="entry name" value="REC_ETR-like"/>
    <property type="match status" value="1"/>
</dbReference>
<dbReference type="InterPro" id="IPR004358">
    <property type="entry name" value="Sig_transdc_His_kin-like_C"/>
</dbReference>
<dbReference type="GO" id="GO:0038199">
    <property type="term" value="F:ethylene receptor activity"/>
    <property type="evidence" value="ECO:0007669"/>
    <property type="project" value="TreeGrafter"/>
</dbReference>
<reference evidence="4 5" key="1">
    <citation type="submission" date="2020-06" db="EMBL/GenBank/DDBJ databases">
        <title>Transcriptomic and genomic resources for Thalictrum thalictroides and T. hernandezii: Facilitating candidate gene discovery in an emerging model plant lineage.</title>
        <authorList>
            <person name="Arias T."/>
            <person name="Riano-Pachon D.M."/>
            <person name="Di Stilio V.S."/>
        </authorList>
    </citation>
    <scope>NUCLEOTIDE SEQUENCE [LARGE SCALE GENOMIC DNA]</scope>
    <source>
        <strain evidence="5">cv. WT478/WT964</strain>
        <tissue evidence="4">Leaves</tissue>
    </source>
</reference>
<name>A0A7J6W0C7_THATH</name>
<dbReference type="AlphaFoldDB" id="A0A7J6W0C7"/>
<keyword evidence="4" id="KW-0675">Receptor</keyword>
<dbReference type="PANTHER" id="PTHR24423:SF615">
    <property type="entry name" value="ETHYLENE RECEPTOR 1"/>
    <property type="match status" value="1"/>
</dbReference>
<feature type="modified residue" description="4-aspartylphosphate" evidence="1">
    <location>
        <position position="224"/>
    </location>
</feature>
<feature type="domain" description="Histidine kinase" evidence="2">
    <location>
        <begin position="1"/>
        <end position="150"/>
    </location>
</feature>
<dbReference type="InterPro" id="IPR036890">
    <property type="entry name" value="HATPase_C_sf"/>
</dbReference>
<keyword evidence="1" id="KW-0597">Phosphoprotein</keyword>
<feature type="domain" description="Response regulatory" evidence="3">
    <location>
        <begin position="176"/>
        <end position="293"/>
    </location>
</feature>
<dbReference type="SUPFAM" id="SSF52172">
    <property type="entry name" value="CheY-like"/>
    <property type="match status" value="1"/>
</dbReference>
<organism evidence="4 5">
    <name type="scientific">Thalictrum thalictroides</name>
    <name type="common">Rue-anemone</name>
    <name type="synonym">Anemone thalictroides</name>
    <dbReference type="NCBI Taxonomy" id="46969"/>
    <lineage>
        <taxon>Eukaryota</taxon>
        <taxon>Viridiplantae</taxon>
        <taxon>Streptophyta</taxon>
        <taxon>Embryophyta</taxon>
        <taxon>Tracheophyta</taxon>
        <taxon>Spermatophyta</taxon>
        <taxon>Magnoliopsida</taxon>
        <taxon>Ranunculales</taxon>
        <taxon>Ranunculaceae</taxon>
        <taxon>Thalictroideae</taxon>
        <taxon>Thalictrum</taxon>
    </lineage>
</organism>
<dbReference type="FunFam" id="3.40.50.2300:FF:000192">
    <property type="entry name" value="Ethylene receptor"/>
    <property type="match status" value="1"/>
</dbReference>
<accession>A0A7J6W0C7</accession>
<dbReference type="GO" id="GO:0051740">
    <property type="term" value="F:ethylene binding"/>
    <property type="evidence" value="ECO:0007669"/>
    <property type="project" value="TreeGrafter"/>
</dbReference>
<dbReference type="PROSITE" id="PS50109">
    <property type="entry name" value="HIS_KIN"/>
    <property type="match status" value="1"/>
</dbReference>
<dbReference type="PRINTS" id="PR00344">
    <property type="entry name" value="BCTRLSENSOR"/>
</dbReference>
<dbReference type="InterPro" id="IPR011006">
    <property type="entry name" value="CheY-like_superfamily"/>
</dbReference>
<dbReference type="EMBL" id="JABWDY010024837">
    <property type="protein sequence ID" value="KAF5189940.1"/>
    <property type="molecule type" value="Genomic_DNA"/>
</dbReference>
<dbReference type="InterPro" id="IPR001789">
    <property type="entry name" value="Sig_transdc_resp-reg_receiver"/>
</dbReference>
<dbReference type="Gene3D" id="3.30.565.10">
    <property type="entry name" value="Histidine kinase-like ATPase, C-terminal domain"/>
    <property type="match status" value="1"/>
</dbReference>
<dbReference type="Pfam" id="PF02518">
    <property type="entry name" value="HATPase_c"/>
    <property type="match status" value="1"/>
</dbReference>
<dbReference type="PROSITE" id="PS50110">
    <property type="entry name" value="RESPONSE_REGULATORY"/>
    <property type="match status" value="1"/>
</dbReference>
<dbReference type="Gene3D" id="3.40.50.2300">
    <property type="match status" value="1"/>
</dbReference>
<dbReference type="GO" id="GO:0046872">
    <property type="term" value="F:metal ion binding"/>
    <property type="evidence" value="ECO:0007669"/>
    <property type="project" value="UniProtKB-KW"/>
</dbReference>
<comment type="caution">
    <text evidence="4">The sequence shown here is derived from an EMBL/GenBank/DDBJ whole genome shotgun (WGS) entry which is preliminary data.</text>
</comment>
<dbReference type="GO" id="GO:0004672">
    <property type="term" value="F:protein kinase activity"/>
    <property type="evidence" value="ECO:0007669"/>
    <property type="project" value="UniProtKB-ARBA"/>
</dbReference>
<evidence type="ECO:0000313" key="4">
    <source>
        <dbReference type="EMBL" id="KAF5189940.1"/>
    </source>
</evidence>
<dbReference type="FunFam" id="3.30.565.10:FF:000030">
    <property type="entry name" value="Ethylene receptor 1"/>
    <property type="match status" value="1"/>
</dbReference>
<dbReference type="SUPFAM" id="SSF55874">
    <property type="entry name" value="ATPase domain of HSP90 chaperone/DNA topoisomerase II/histidine kinase"/>
    <property type="match status" value="1"/>
</dbReference>
<dbReference type="SMART" id="SM00448">
    <property type="entry name" value="REC"/>
    <property type="match status" value="1"/>
</dbReference>
<dbReference type="InterPro" id="IPR003594">
    <property type="entry name" value="HATPase_dom"/>
</dbReference>
<dbReference type="OrthoDB" id="1684426at2759"/>
<evidence type="ECO:0000259" key="2">
    <source>
        <dbReference type="PROSITE" id="PS50109"/>
    </source>
</evidence>
<proteinExistence type="predicted"/>
<protein>
    <submittedName>
        <fullName evidence="4">Ethylene receptor</fullName>
    </submittedName>
</protein>
<dbReference type="Proteomes" id="UP000554482">
    <property type="component" value="Unassembled WGS sequence"/>
</dbReference>
<keyword evidence="5" id="KW-1185">Reference proteome</keyword>
<dbReference type="Pfam" id="PF00072">
    <property type="entry name" value="Response_reg"/>
    <property type="match status" value="1"/>
</dbReference>
<dbReference type="PANTHER" id="PTHR24423">
    <property type="entry name" value="TWO-COMPONENT SENSOR HISTIDINE KINASE"/>
    <property type="match status" value="1"/>
</dbReference>
<evidence type="ECO:0000259" key="3">
    <source>
        <dbReference type="PROSITE" id="PS50110"/>
    </source>
</evidence>
<dbReference type="SMART" id="SM00387">
    <property type="entry name" value="HATPase_c"/>
    <property type="match status" value="1"/>
</dbReference>
<dbReference type="InterPro" id="IPR005467">
    <property type="entry name" value="His_kinase_dom"/>
</dbReference>
<sequence>MVSLTLAPDLPQYVVGDEKLLMQIILNVVSNAVKFSKEGSISITASIAKPESLRDLGGLDFFSAPSAKHFYLRVQVKDLGQGISPADIPNLFNKFAQNQALGGRNPGGAGLGLAISKRFINLMEGNIWIESEGLTKGCTAIFVVKLRIADNLSYSVHRPAPQVLANHCQTNFLGLKALVMDENGVSRMVTRGILIHMGCDVTVASSGKECLQIVSQEHKVVFIDVSTPGMDGYEVAIRIHERFASLHERPLVVALTVSADKVTRENCLRVGVDGVLLKPFSLDKMKSVLSELLEKRLSRVVKP</sequence>
<dbReference type="GO" id="GO:0005783">
    <property type="term" value="C:endoplasmic reticulum"/>
    <property type="evidence" value="ECO:0007669"/>
    <property type="project" value="TreeGrafter"/>
</dbReference>
<evidence type="ECO:0000256" key="1">
    <source>
        <dbReference type="PROSITE-ProRule" id="PRU00169"/>
    </source>
</evidence>
<dbReference type="GO" id="GO:0005524">
    <property type="term" value="F:ATP binding"/>
    <property type="evidence" value="ECO:0007669"/>
    <property type="project" value="UniProtKB-KW"/>
</dbReference>